<name>A0A4R5W5K4_9BURK</name>
<dbReference type="PANTHER" id="PTHR30563:SF0">
    <property type="entry name" value="DNA RECOMBINATION PROTEIN RMUC"/>
    <property type="match status" value="1"/>
</dbReference>
<keyword evidence="6" id="KW-0812">Transmembrane</keyword>
<evidence type="ECO:0000256" key="6">
    <source>
        <dbReference type="SAM" id="Phobius"/>
    </source>
</evidence>
<evidence type="ECO:0000256" key="5">
    <source>
        <dbReference type="SAM" id="Coils"/>
    </source>
</evidence>
<protein>
    <submittedName>
        <fullName evidence="7">DNA recombination protein RmuC</fullName>
    </submittedName>
</protein>
<dbReference type="PANTHER" id="PTHR30563">
    <property type="entry name" value="DNA RECOMBINATION PROTEIN RMUC"/>
    <property type="match status" value="1"/>
</dbReference>
<reference evidence="7 8" key="1">
    <citation type="submission" date="2019-03" db="EMBL/GenBank/DDBJ databases">
        <title>Sapientia aquatica gen. nov., sp. nov., isolated from a crater lake.</title>
        <authorList>
            <person name="Felfoldi T."/>
            <person name="Szabo A."/>
            <person name="Toth E."/>
            <person name="Schumann P."/>
            <person name="Keki Z."/>
            <person name="Marialigeti K."/>
            <person name="Mathe I."/>
        </authorList>
    </citation>
    <scope>NUCLEOTIDE SEQUENCE [LARGE SCALE GENOMIC DNA]</scope>
    <source>
        <strain evidence="7 8">SA-152</strain>
    </source>
</reference>
<evidence type="ECO:0000313" key="7">
    <source>
        <dbReference type="EMBL" id="TDK68411.1"/>
    </source>
</evidence>
<dbReference type="InterPro" id="IPR003798">
    <property type="entry name" value="DNA_recombination_RmuC"/>
</dbReference>
<dbReference type="AlphaFoldDB" id="A0A4R5W5K4"/>
<dbReference type="Proteomes" id="UP000294829">
    <property type="component" value="Unassembled WGS sequence"/>
</dbReference>
<dbReference type="GO" id="GO:0006310">
    <property type="term" value="P:DNA recombination"/>
    <property type="evidence" value="ECO:0007669"/>
    <property type="project" value="UniProtKB-KW"/>
</dbReference>
<dbReference type="Pfam" id="PF02646">
    <property type="entry name" value="RmuC"/>
    <property type="match status" value="1"/>
</dbReference>
<keyword evidence="4" id="KW-0233">DNA recombination</keyword>
<gene>
    <name evidence="7" type="ORF">E2I14_02390</name>
</gene>
<dbReference type="EMBL" id="SMYL01000001">
    <property type="protein sequence ID" value="TDK68411.1"/>
    <property type="molecule type" value="Genomic_DNA"/>
</dbReference>
<keyword evidence="6" id="KW-0472">Membrane</keyword>
<evidence type="ECO:0000313" key="8">
    <source>
        <dbReference type="Proteomes" id="UP000294829"/>
    </source>
</evidence>
<comment type="caution">
    <text evidence="7">The sequence shown here is derived from an EMBL/GenBank/DDBJ whole genome shotgun (WGS) entry which is preliminary data.</text>
</comment>
<keyword evidence="3 5" id="KW-0175">Coiled coil</keyword>
<feature type="coiled-coil region" evidence="5">
    <location>
        <begin position="63"/>
        <end position="104"/>
    </location>
</feature>
<keyword evidence="8" id="KW-1185">Reference proteome</keyword>
<sequence>MDLNSAVVVSFLIGAVVGAIVVKFLVTNKLNQQQELLRQQRETELAVLTERLSSQTALAQQSAQTAQQQAHEARIKLDQQQTQLSDYQARVAELTARLDAERLQATEKLALLEAARSEFGHQFQLLANTILEEKSKKFTEQNQVNLGGILLPLQEKIKEFQTQVADTYDKDSKERLTLKNEIERLATLNGKISEDAINLTQALKGNNKTQGIWGEMVLETVLESSGLRRGEEYQVQNSFEREEGGLHRPDVIIHLPEQRHMIVDAKMSLVAYERYVSATNDEERAESLKQHLVSVRAHIKGLSDKNYQTLTGLKAPDFVMLFIAVEPAFMLAFSHDQSLFNDALAKNVLLVSPSTLLANLRTIAYIWRQEQQNRNAQEIAQQCAKLYDKFVGFVEDLDDVGKKLGQTQKSFDDAKSKLSTGRGNLIRQAEQVKNLGVKPTKNLPAQLLDDGGEHGEISKIS</sequence>
<dbReference type="OrthoDB" id="9765111at2"/>
<proteinExistence type="inferred from homology"/>
<evidence type="ECO:0000256" key="3">
    <source>
        <dbReference type="ARBA" id="ARBA00023054"/>
    </source>
</evidence>
<evidence type="ECO:0000256" key="4">
    <source>
        <dbReference type="ARBA" id="ARBA00023172"/>
    </source>
</evidence>
<accession>A0A4R5W5K4</accession>
<evidence type="ECO:0000256" key="1">
    <source>
        <dbReference type="ARBA" id="ARBA00003416"/>
    </source>
</evidence>
<organism evidence="7 8">
    <name type="scientific">Sapientia aquatica</name>
    <dbReference type="NCBI Taxonomy" id="1549640"/>
    <lineage>
        <taxon>Bacteria</taxon>
        <taxon>Pseudomonadati</taxon>
        <taxon>Pseudomonadota</taxon>
        <taxon>Betaproteobacteria</taxon>
        <taxon>Burkholderiales</taxon>
        <taxon>Oxalobacteraceae</taxon>
        <taxon>Sapientia</taxon>
    </lineage>
</organism>
<feature type="transmembrane region" description="Helical" evidence="6">
    <location>
        <begin position="6"/>
        <end position="26"/>
    </location>
</feature>
<comment type="function">
    <text evidence="1">Involved in DNA recombination.</text>
</comment>
<comment type="similarity">
    <text evidence="2">Belongs to the RmuC family.</text>
</comment>
<keyword evidence="6" id="KW-1133">Transmembrane helix</keyword>
<evidence type="ECO:0000256" key="2">
    <source>
        <dbReference type="ARBA" id="ARBA00009840"/>
    </source>
</evidence>
<dbReference type="RefSeq" id="WP_133325046.1">
    <property type="nucleotide sequence ID" value="NZ_SMYL01000001.1"/>
</dbReference>